<dbReference type="Gene3D" id="3.30.565.10">
    <property type="entry name" value="Histidine kinase-like ATPase, C-terminal domain"/>
    <property type="match status" value="1"/>
</dbReference>
<evidence type="ECO:0000259" key="17">
    <source>
        <dbReference type="PROSITE" id="PS50113"/>
    </source>
</evidence>
<evidence type="ECO:0000256" key="4">
    <source>
        <dbReference type="ARBA" id="ARBA00022475"/>
    </source>
</evidence>
<dbReference type="InterPro" id="IPR005467">
    <property type="entry name" value="His_kinase_dom"/>
</dbReference>
<evidence type="ECO:0000259" key="18">
    <source>
        <dbReference type="PROSITE" id="PS50885"/>
    </source>
</evidence>
<keyword evidence="20" id="KW-1185">Reference proteome</keyword>
<evidence type="ECO:0000256" key="5">
    <source>
        <dbReference type="ARBA" id="ARBA00022553"/>
    </source>
</evidence>
<dbReference type="InterPro" id="IPR033479">
    <property type="entry name" value="dCache_1"/>
</dbReference>
<dbReference type="AlphaFoldDB" id="A0A2V2NCM5"/>
<comment type="subcellular location">
    <subcellularLocation>
        <location evidence="2">Cell membrane</location>
        <topology evidence="2">Multi-pass membrane protein</topology>
    </subcellularLocation>
</comment>
<reference evidence="19 20" key="1">
    <citation type="submission" date="2018-05" db="EMBL/GenBank/DDBJ databases">
        <title>Draft genome of Methanospirillum stamsii Pt1.</title>
        <authorList>
            <person name="Dueholm M.S."/>
            <person name="Nielsen P.H."/>
            <person name="Bakmann L.F."/>
            <person name="Otzen D.E."/>
        </authorList>
    </citation>
    <scope>NUCLEOTIDE SEQUENCE [LARGE SCALE GENOMIC DNA]</scope>
    <source>
        <strain evidence="19 20">Pt1</strain>
    </source>
</reference>
<dbReference type="CDD" id="cd00075">
    <property type="entry name" value="HATPase"/>
    <property type="match status" value="1"/>
</dbReference>
<dbReference type="PROSITE" id="PS50885">
    <property type="entry name" value="HAMP"/>
    <property type="match status" value="1"/>
</dbReference>
<dbReference type="PANTHER" id="PTHR42878:SF7">
    <property type="entry name" value="SENSOR HISTIDINE KINASE GLRK"/>
    <property type="match status" value="1"/>
</dbReference>
<dbReference type="InterPro" id="IPR000014">
    <property type="entry name" value="PAS"/>
</dbReference>
<dbReference type="Pfam" id="PF02743">
    <property type="entry name" value="dCache_1"/>
    <property type="match status" value="1"/>
</dbReference>
<dbReference type="PROSITE" id="PS50109">
    <property type="entry name" value="HIS_KIN"/>
    <property type="match status" value="1"/>
</dbReference>
<feature type="domain" description="PAC" evidence="17">
    <location>
        <begin position="546"/>
        <end position="599"/>
    </location>
</feature>
<keyword evidence="11 14" id="KW-1133">Transmembrane helix</keyword>
<feature type="domain" description="Histidine kinase" evidence="15">
    <location>
        <begin position="708"/>
        <end position="806"/>
    </location>
</feature>
<gene>
    <name evidence="19" type="ORF">DLD82_00620</name>
</gene>
<dbReference type="Pfam" id="PF13426">
    <property type="entry name" value="PAS_9"/>
    <property type="match status" value="1"/>
</dbReference>
<dbReference type="Pfam" id="PF00989">
    <property type="entry name" value="PAS"/>
    <property type="match status" value="1"/>
</dbReference>
<dbReference type="GO" id="GO:0007234">
    <property type="term" value="P:osmosensory signaling via phosphorelay pathway"/>
    <property type="evidence" value="ECO:0007669"/>
    <property type="project" value="TreeGrafter"/>
</dbReference>
<keyword evidence="5" id="KW-0597">Phosphoprotein</keyword>
<dbReference type="InterPro" id="IPR003660">
    <property type="entry name" value="HAMP_dom"/>
</dbReference>
<dbReference type="PROSITE" id="PS50113">
    <property type="entry name" value="PAC"/>
    <property type="match status" value="1"/>
</dbReference>
<dbReference type="OrthoDB" id="3369at2157"/>
<dbReference type="Gene3D" id="3.30.450.20">
    <property type="entry name" value="PAS domain"/>
    <property type="match status" value="3"/>
</dbReference>
<keyword evidence="9" id="KW-0418">Kinase</keyword>
<keyword evidence="10" id="KW-0067">ATP-binding</keyword>
<accession>A0A2V2NCM5</accession>
<evidence type="ECO:0000256" key="7">
    <source>
        <dbReference type="ARBA" id="ARBA00022692"/>
    </source>
</evidence>
<comment type="caution">
    <text evidence="19">The sequence shown here is derived from an EMBL/GenBank/DDBJ whole genome shotgun (WGS) entry which is preliminary data.</text>
</comment>
<dbReference type="GeneID" id="97610311"/>
<dbReference type="SUPFAM" id="SSF55785">
    <property type="entry name" value="PYP-like sensor domain (PAS domain)"/>
    <property type="match status" value="2"/>
</dbReference>
<name>A0A2V2NCM5_9EURY</name>
<keyword evidence="4" id="KW-1003">Cell membrane</keyword>
<feature type="domain" description="PAS" evidence="16">
    <location>
        <begin position="461"/>
        <end position="535"/>
    </location>
</feature>
<evidence type="ECO:0000256" key="9">
    <source>
        <dbReference type="ARBA" id="ARBA00022777"/>
    </source>
</evidence>
<dbReference type="InterPro" id="IPR013767">
    <property type="entry name" value="PAS_fold"/>
</dbReference>
<protein>
    <recommendedName>
        <fullName evidence="3">histidine kinase</fullName>
        <ecNumber evidence="3">2.7.13.3</ecNumber>
    </recommendedName>
</protein>
<dbReference type="RefSeq" id="WP_109939164.1">
    <property type="nucleotide sequence ID" value="NZ_CP176366.1"/>
</dbReference>
<evidence type="ECO:0000256" key="6">
    <source>
        <dbReference type="ARBA" id="ARBA00022679"/>
    </source>
</evidence>
<dbReference type="GO" id="GO:0030295">
    <property type="term" value="F:protein kinase activator activity"/>
    <property type="evidence" value="ECO:0007669"/>
    <property type="project" value="TreeGrafter"/>
</dbReference>
<keyword evidence="6" id="KW-0808">Transferase</keyword>
<dbReference type="GO" id="GO:0000156">
    <property type="term" value="F:phosphorelay response regulator activity"/>
    <property type="evidence" value="ECO:0007669"/>
    <property type="project" value="TreeGrafter"/>
</dbReference>
<evidence type="ECO:0000256" key="2">
    <source>
        <dbReference type="ARBA" id="ARBA00004651"/>
    </source>
</evidence>
<dbReference type="GO" id="GO:0004673">
    <property type="term" value="F:protein histidine kinase activity"/>
    <property type="evidence" value="ECO:0007669"/>
    <property type="project" value="UniProtKB-EC"/>
</dbReference>
<proteinExistence type="predicted"/>
<dbReference type="InterPro" id="IPR050351">
    <property type="entry name" value="BphY/WalK/GraS-like"/>
</dbReference>
<evidence type="ECO:0000256" key="13">
    <source>
        <dbReference type="ARBA" id="ARBA00023136"/>
    </source>
</evidence>
<organism evidence="19 20">
    <name type="scientific">Methanospirillum stamsii</name>
    <dbReference type="NCBI Taxonomy" id="1277351"/>
    <lineage>
        <taxon>Archaea</taxon>
        <taxon>Methanobacteriati</taxon>
        <taxon>Methanobacteriota</taxon>
        <taxon>Stenosarchaea group</taxon>
        <taxon>Methanomicrobia</taxon>
        <taxon>Methanomicrobiales</taxon>
        <taxon>Methanospirillaceae</taxon>
        <taxon>Methanospirillum</taxon>
    </lineage>
</organism>
<evidence type="ECO:0000256" key="11">
    <source>
        <dbReference type="ARBA" id="ARBA00022989"/>
    </source>
</evidence>
<dbReference type="GO" id="GO:0005886">
    <property type="term" value="C:plasma membrane"/>
    <property type="evidence" value="ECO:0007669"/>
    <property type="project" value="UniProtKB-SubCell"/>
</dbReference>
<dbReference type="SMART" id="SM00304">
    <property type="entry name" value="HAMP"/>
    <property type="match status" value="1"/>
</dbReference>
<evidence type="ECO:0000256" key="1">
    <source>
        <dbReference type="ARBA" id="ARBA00000085"/>
    </source>
</evidence>
<dbReference type="CDD" id="cd12913">
    <property type="entry name" value="PDC1_MCP_like"/>
    <property type="match status" value="1"/>
</dbReference>
<dbReference type="InterPro" id="IPR036890">
    <property type="entry name" value="HATPase_C_sf"/>
</dbReference>
<dbReference type="InterPro" id="IPR000700">
    <property type="entry name" value="PAS-assoc_C"/>
</dbReference>
<evidence type="ECO:0000259" key="15">
    <source>
        <dbReference type="PROSITE" id="PS50109"/>
    </source>
</evidence>
<dbReference type="InterPro" id="IPR035965">
    <property type="entry name" value="PAS-like_dom_sf"/>
</dbReference>
<keyword evidence="12" id="KW-0902">Two-component regulatory system</keyword>
<dbReference type="Proteomes" id="UP000245934">
    <property type="component" value="Unassembled WGS sequence"/>
</dbReference>
<dbReference type="GO" id="GO:0005524">
    <property type="term" value="F:ATP binding"/>
    <property type="evidence" value="ECO:0007669"/>
    <property type="project" value="UniProtKB-KW"/>
</dbReference>
<evidence type="ECO:0000256" key="12">
    <source>
        <dbReference type="ARBA" id="ARBA00023012"/>
    </source>
</evidence>
<dbReference type="Pfam" id="PF00672">
    <property type="entry name" value="HAMP"/>
    <property type="match status" value="1"/>
</dbReference>
<dbReference type="InterPro" id="IPR004358">
    <property type="entry name" value="Sig_transdc_His_kin-like_C"/>
</dbReference>
<dbReference type="SUPFAM" id="SSF158472">
    <property type="entry name" value="HAMP domain-like"/>
    <property type="match status" value="1"/>
</dbReference>
<dbReference type="GO" id="GO:0006355">
    <property type="term" value="P:regulation of DNA-templated transcription"/>
    <property type="evidence" value="ECO:0007669"/>
    <property type="project" value="InterPro"/>
</dbReference>
<evidence type="ECO:0000313" key="20">
    <source>
        <dbReference type="Proteomes" id="UP000245934"/>
    </source>
</evidence>
<dbReference type="CDD" id="cd06225">
    <property type="entry name" value="HAMP"/>
    <property type="match status" value="1"/>
</dbReference>
<dbReference type="EC" id="2.7.13.3" evidence="3"/>
<dbReference type="SMART" id="SM00091">
    <property type="entry name" value="PAS"/>
    <property type="match status" value="2"/>
</dbReference>
<feature type="domain" description="HAMP" evidence="18">
    <location>
        <begin position="275"/>
        <end position="327"/>
    </location>
</feature>
<dbReference type="Pfam" id="PF02518">
    <property type="entry name" value="HATPase_c"/>
    <property type="match status" value="1"/>
</dbReference>
<dbReference type="PRINTS" id="PR00344">
    <property type="entry name" value="BCTRLSENSOR"/>
</dbReference>
<evidence type="ECO:0000256" key="8">
    <source>
        <dbReference type="ARBA" id="ARBA00022741"/>
    </source>
</evidence>
<evidence type="ECO:0000259" key="16">
    <source>
        <dbReference type="PROSITE" id="PS50112"/>
    </source>
</evidence>
<dbReference type="PROSITE" id="PS50112">
    <property type="entry name" value="PAS"/>
    <property type="match status" value="1"/>
</dbReference>
<dbReference type="SMART" id="SM00387">
    <property type="entry name" value="HATPase_c"/>
    <property type="match status" value="1"/>
</dbReference>
<evidence type="ECO:0000256" key="3">
    <source>
        <dbReference type="ARBA" id="ARBA00012438"/>
    </source>
</evidence>
<feature type="transmembrane region" description="Helical" evidence="14">
    <location>
        <begin position="256"/>
        <end position="277"/>
    </location>
</feature>
<evidence type="ECO:0000313" key="19">
    <source>
        <dbReference type="EMBL" id="PWR76345.1"/>
    </source>
</evidence>
<evidence type="ECO:0000256" key="10">
    <source>
        <dbReference type="ARBA" id="ARBA00022840"/>
    </source>
</evidence>
<dbReference type="PANTHER" id="PTHR42878">
    <property type="entry name" value="TWO-COMPONENT HISTIDINE KINASE"/>
    <property type="match status" value="1"/>
</dbReference>
<keyword evidence="8" id="KW-0547">Nucleotide-binding</keyword>
<keyword evidence="7 14" id="KW-0812">Transmembrane</keyword>
<dbReference type="EMBL" id="QGMZ01000001">
    <property type="protein sequence ID" value="PWR76345.1"/>
    <property type="molecule type" value="Genomic_DNA"/>
</dbReference>
<sequence length="811" mass="90921">MISRYRHAEAICYGNEAEGNYTIISKVGAPGIANGTDLYLGYSRKETNFSFEEYLISHDGQKNKQTVSLEHYDPRTRPWYKSATEARGPVWTPIYMWLEGVVGIDAVLPVYSQNGELLGVLDTALTLTGIGDFLQDLDITENGQAFIIDEEGYLVASSIIKEPYIRKNDELVRFSAREMNNAVIRSAAEYISTHNLTGNQPIDRWQFTLDIPEEGGRQLVQVTPFQDRYGLEWLIVVVVPESDFMEGINNNNKTTGILIISSIIFTIIICILLARWVTKPLASMNKSAKAFANGDWSAWKELNRRDELGQLSHSFKQMADQLKSSFSSLKSSEERYMGLFHSSADAILVFKFHNLDKINHAGEKMFGVTEAEATGKEARTLFGNIGTAIADMIDESTSTQNGGYLDNTVSVVRDGKERFMNIRLTRFFEKDSVMSLVHIRDITDQRLAIIAHAEQEALRESYVKIQMILQHLPDSTFVVDKKGDILFWNQAFENLTGITAKDIIGKGYDDYSVAIFNEKRPLLANLLLDDSLSANGLYDDITRSGDTIKTSYWINFSGEMKYISVMASLLYDSNGEVIGAIESLRDITSHKQAEEALLIANKKLNLLSSITRHDIINKIMVSKGFMALLKDTKLGSDQISLIDGVLRSMEDIDHFVAFTRMYQEIGMKVPVWQDVRDVCDHAIAGVNAGPVQINNSISDISILVDPLFEKVCYNLVENAIRHGEGLTRIDIRAHEIDNGLRISIEDNGVGVPDDQKELIFERGFGKNTGYGLFLVREILSISGISIAEHGQYGTGSRFDIDVPTGRYRKNE</sequence>
<dbReference type="SUPFAM" id="SSF55874">
    <property type="entry name" value="ATPase domain of HSP90 chaperone/DNA topoisomerase II/histidine kinase"/>
    <property type="match status" value="1"/>
</dbReference>
<dbReference type="Gene3D" id="6.10.340.10">
    <property type="match status" value="1"/>
</dbReference>
<evidence type="ECO:0000256" key="14">
    <source>
        <dbReference type="SAM" id="Phobius"/>
    </source>
</evidence>
<keyword evidence="13 14" id="KW-0472">Membrane</keyword>
<dbReference type="CDD" id="cd00130">
    <property type="entry name" value="PAS"/>
    <property type="match status" value="1"/>
</dbReference>
<dbReference type="NCBIfam" id="TIGR00229">
    <property type="entry name" value="sensory_box"/>
    <property type="match status" value="2"/>
</dbReference>
<comment type="catalytic activity">
    <reaction evidence="1">
        <text>ATP + protein L-histidine = ADP + protein N-phospho-L-histidine.</text>
        <dbReference type="EC" id="2.7.13.3"/>
    </reaction>
</comment>
<dbReference type="InterPro" id="IPR003594">
    <property type="entry name" value="HATPase_dom"/>
</dbReference>